<dbReference type="EMBL" id="CM039437">
    <property type="protein sequence ID" value="KAI4308306.1"/>
    <property type="molecule type" value="Genomic_DNA"/>
</dbReference>
<accession>A0ACB9LEU6</accession>
<gene>
    <name evidence="1" type="ORF">L6164_031392</name>
</gene>
<evidence type="ECO:0000313" key="1">
    <source>
        <dbReference type="EMBL" id="KAI4308306.1"/>
    </source>
</evidence>
<protein>
    <submittedName>
        <fullName evidence="1">Uncharacterized protein</fullName>
    </submittedName>
</protein>
<proteinExistence type="predicted"/>
<dbReference type="Proteomes" id="UP000828941">
    <property type="component" value="Chromosome 12"/>
</dbReference>
<organism evidence="1 2">
    <name type="scientific">Bauhinia variegata</name>
    <name type="common">Purple orchid tree</name>
    <name type="synonym">Phanera variegata</name>
    <dbReference type="NCBI Taxonomy" id="167791"/>
    <lineage>
        <taxon>Eukaryota</taxon>
        <taxon>Viridiplantae</taxon>
        <taxon>Streptophyta</taxon>
        <taxon>Embryophyta</taxon>
        <taxon>Tracheophyta</taxon>
        <taxon>Spermatophyta</taxon>
        <taxon>Magnoliopsida</taxon>
        <taxon>eudicotyledons</taxon>
        <taxon>Gunneridae</taxon>
        <taxon>Pentapetalae</taxon>
        <taxon>rosids</taxon>
        <taxon>fabids</taxon>
        <taxon>Fabales</taxon>
        <taxon>Fabaceae</taxon>
        <taxon>Cercidoideae</taxon>
        <taxon>Cercideae</taxon>
        <taxon>Bauhiniinae</taxon>
        <taxon>Bauhinia</taxon>
    </lineage>
</organism>
<reference evidence="1 2" key="1">
    <citation type="journal article" date="2022" name="DNA Res.">
        <title>Chromosomal-level genome assembly of the orchid tree Bauhinia variegata (Leguminosae; Cercidoideae) supports the allotetraploid origin hypothesis of Bauhinia.</title>
        <authorList>
            <person name="Zhong Y."/>
            <person name="Chen Y."/>
            <person name="Zheng D."/>
            <person name="Pang J."/>
            <person name="Liu Y."/>
            <person name="Luo S."/>
            <person name="Meng S."/>
            <person name="Qian L."/>
            <person name="Wei D."/>
            <person name="Dai S."/>
            <person name="Zhou R."/>
        </authorList>
    </citation>
    <scope>NUCLEOTIDE SEQUENCE [LARGE SCALE GENOMIC DNA]</scope>
    <source>
        <strain evidence="1">BV-YZ2020</strain>
    </source>
</reference>
<keyword evidence="2" id="KW-1185">Reference proteome</keyword>
<comment type="caution">
    <text evidence="1">The sequence shown here is derived from an EMBL/GenBank/DDBJ whole genome shotgun (WGS) entry which is preliminary data.</text>
</comment>
<name>A0ACB9LEU6_BAUVA</name>
<sequence>MHVSFQPGAICLLDLLDANKLRTILRPSSYRIPVQSISKPSVFPRFRRLRVLDLSHSSIIELPESVGKLKHLRYFDLSYCYELTNLPKSIGNLVHLQTLNLSRCHRLENLPKSFTNLISLKHLIYESCSAFDMMPAGLGKLTSLQYLTEFVVGKHPAKEIATLNEIRELNNLGGVLRIKKLNLVQDVASESKEVNLNRKRYLQSLRLNWGDYEDNINSDSLQLLDNFHPHQNLKDLRVLMYPGVRFSNWLSSLTYVVSIHLSKFKNCHHLPPLEGLVSLKSLIIEYMDALKYICFESYQEISSTTASSSLVMPTRVFFPSLERLVLDNCPKLFGWKCMHQQDLVLPPFPCLSSLSISDCQNLTCMPTFPYIVEKLTLLDCNVTPLVDTLVKNMITSRTTQEDSGLTLDSTSLCKLKSMKIGQIQIEALPEGWIRGLTSLKSLSIEGFCSLTSVFHNMGCLPATLEHLEIRDVIDIWNYHESASSAMQHRVIQSSPTLQSISLIYCDELLTLPEWICNILSLQSITIENDENFFYPPEGMRRLTNLQTLICPCMDDTDEVRSRIAHIPEIITSSNVPSPCVSWEGFGGEEREGEGILSALWFDELEGEVSQDQR</sequence>
<evidence type="ECO:0000313" key="2">
    <source>
        <dbReference type="Proteomes" id="UP000828941"/>
    </source>
</evidence>